<dbReference type="InterPro" id="IPR051334">
    <property type="entry name" value="SRPK"/>
</dbReference>
<dbReference type="GO" id="GO:0050684">
    <property type="term" value="P:regulation of mRNA processing"/>
    <property type="evidence" value="ECO:0007669"/>
    <property type="project" value="TreeGrafter"/>
</dbReference>
<dbReference type="EC" id="2.7.11.1" evidence="1"/>
<accession>A0A067THL2</accession>
<name>A0A067THL2_GALM3</name>
<proteinExistence type="predicted"/>
<dbReference type="InterPro" id="IPR008271">
    <property type="entry name" value="Ser/Thr_kinase_AS"/>
</dbReference>
<protein>
    <recommendedName>
        <fullName evidence="1">non-specific serine/threonine protein kinase</fullName>
        <ecNumber evidence="1">2.7.11.1</ecNumber>
    </recommendedName>
</protein>
<keyword evidence="2" id="KW-0723">Serine/threonine-protein kinase</keyword>
<dbReference type="AlphaFoldDB" id="A0A067THL2"/>
<dbReference type="InterPro" id="IPR011009">
    <property type="entry name" value="Kinase-like_dom_sf"/>
</dbReference>
<feature type="domain" description="Protein kinase" evidence="9">
    <location>
        <begin position="91"/>
        <end position="424"/>
    </location>
</feature>
<evidence type="ECO:0000256" key="6">
    <source>
        <dbReference type="ARBA" id="ARBA00022840"/>
    </source>
</evidence>
<dbReference type="GO" id="GO:0005524">
    <property type="term" value="F:ATP binding"/>
    <property type="evidence" value="ECO:0007669"/>
    <property type="project" value="UniProtKB-KW"/>
</dbReference>
<evidence type="ECO:0000256" key="2">
    <source>
        <dbReference type="ARBA" id="ARBA00022527"/>
    </source>
</evidence>
<evidence type="ECO:0000313" key="10">
    <source>
        <dbReference type="EMBL" id="KDR79389.1"/>
    </source>
</evidence>
<dbReference type="Pfam" id="PF00069">
    <property type="entry name" value="Pkinase"/>
    <property type="match status" value="2"/>
</dbReference>
<evidence type="ECO:0000256" key="5">
    <source>
        <dbReference type="ARBA" id="ARBA00022777"/>
    </source>
</evidence>
<dbReference type="STRING" id="685588.A0A067THL2"/>
<keyword evidence="3" id="KW-0808">Transferase</keyword>
<evidence type="ECO:0000256" key="1">
    <source>
        <dbReference type="ARBA" id="ARBA00012513"/>
    </source>
</evidence>
<comment type="catalytic activity">
    <reaction evidence="7">
        <text>L-threonyl-[protein] + ATP = O-phospho-L-threonyl-[protein] + ADP + H(+)</text>
        <dbReference type="Rhea" id="RHEA:46608"/>
        <dbReference type="Rhea" id="RHEA-COMP:11060"/>
        <dbReference type="Rhea" id="RHEA-COMP:11605"/>
        <dbReference type="ChEBI" id="CHEBI:15378"/>
        <dbReference type="ChEBI" id="CHEBI:30013"/>
        <dbReference type="ChEBI" id="CHEBI:30616"/>
        <dbReference type="ChEBI" id="CHEBI:61977"/>
        <dbReference type="ChEBI" id="CHEBI:456216"/>
        <dbReference type="EC" id="2.7.11.1"/>
    </reaction>
</comment>
<dbReference type="InterPro" id="IPR000719">
    <property type="entry name" value="Prot_kinase_dom"/>
</dbReference>
<dbReference type="PROSITE" id="PS50011">
    <property type="entry name" value="PROTEIN_KINASE_DOM"/>
    <property type="match status" value="1"/>
</dbReference>
<dbReference type="GO" id="GO:0004674">
    <property type="term" value="F:protein serine/threonine kinase activity"/>
    <property type="evidence" value="ECO:0007669"/>
    <property type="project" value="UniProtKB-KW"/>
</dbReference>
<evidence type="ECO:0000256" key="7">
    <source>
        <dbReference type="ARBA" id="ARBA00047899"/>
    </source>
</evidence>
<organism evidence="10 11">
    <name type="scientific">Galerina marginata (strain CBS 339.88)</name>
    <dbReference type="NCBI Taxonomy" id="685588"/>
    <lineage>
        <taxon>Eukaryota</taxon>
        <taxon>Fungi</taxon>
        <taxon>Dikarya</taxon>
        <taxon>Basidiomycota</taxon>
        <taxon>Agaricomycotina</taxon>
        <taxon>Agaricomycetes</taxon>
        <taxon>Agaricomycetidae</taxon>
        <taxon>Agaricales</taxon>
        <taxon>Agaricineae</taxon>
        <taxon>Strophariaceae</taxon>
        <taxon>Galerina</taxon>
    </lineage>
</organism>
<dbReference type="EMBL" id="KL142373">
    <property type="protein sequence ID" value="KDR79389.1"/>
    <property type="molecule type" value="Genomic_DNA"/>
</dbReference>
<evidence type="ECO:0000256" key="8">
    <source>
        <dbReference type="ARBA" id="ARBA00048679"/>
    </source>
</evidence>
<evidence type="ECO:0000313" key="11">
    <source>
        <dbReference type="Proteomes" id="UP000027222"/>
    </source>
</evidence>
<evidence type="ECO:0000256" key="4">
    <source>
        <dbReference type="ARBA" id="ARBA00022741"/>
    </source>
</evidence>
<dbReference type="OrthoDB" id="5979581at2759"/>
<dbReference type="PANTHER" id="PTHR47634">
    <property type="entry name" value="PROTEIN KINASE DOMAIN-CONTAINING PROTEIN-RELATED"/>
    <property type="match status" value="1"/>
</dbReference>
<dbReference type="PANTHER" id="PTHR47634:SF9">
    <property type="entry name" value="PROTEIN KINASE DOMAIN-CONTAINING PROTEIN-RELATED"/>
    <property type="match status" value="1"/>
</dbReference>
<dbReference type="GO" id="GO:0005737">
    <property type="term" value="C:cytoplasm"/>
    <property type="evidence" value="ECO:0007669"/>
    <property type="project" value="TreeGrafter"/>
</dbReference>
<dbReference type="GO" id="GO:0005634">
    <property type="term" value="C:nucleus"/>
    <property type="evidence" value="ECO:0007669"/>
    <property type="project" value="TreeGrafter"/>
</dbReference>
<dbReference type="Proteomes" id="UP000027222">
    <property type="component" value="Unassembled WGS sequence"/>
</dbReference>
<keyword evidence="11" id="KW-1185">Reference proteome</keyword>
<dbReference type="PROSITE" id="PS00108">
    <property type="entry name" value="PROTEIN_KINASE_ST"/>
    <property type="match status" value="1"/>
</dbReference>
<reference evidence="11" key="1">
    <citation type="journal article" date="2014" name="Proc. Natl. Acad. Sci. U.S.A.">
        <title>Extensive sampling of basidiomycete genomes demonstrates inadequacy of the white-rot/brown-rot paradigm for wood decay fungi.</title>
        <authorList>
            <person name="Riley R."/>
            <person name="Salamov A.A."/>
            <person name="Brown D.W."/>
            <person name="Nagy L.G."/>
            <person name="Floudas D."/>
            <person name="Held B.W."/>
            <person name="Levasseur A."/>
            <person name="Lombard V."/>
            <person name="Morin E."/>
            <person name="Otillar R."/>
            <person name="Lindquist E.A."/>
            <person name="Sun H."/>
            <person name="LaButti K.M."/>
            <person name="Schmutz J."/>
            <person name="Jabbour D."/>
            <person name="Luo H."/>
            <person name="Baker S.E."/>
            <person name="Pisabarro A.G."/>
            <person name="Walton J.D."/>
            <person name="Blanchette R.A."/>
            <person name="Henrissat B."/>
            <person name="Martin F."/>
            <person name="Cullen D."/>
            <person name="Hibbett D.S."/>
            <person name="Grigoriev I.V."/>
        </authorList>
    </citation>
    <scope>NUCLEOTIDE SEQUENCE [LARGE SCALE GENOMIC DNA]</scope>
    <source>
        <strain evidence="11">CBS 339.88</strain>
    </source>
</reference>
<evidence type="ECO:0000259" key="9">
    <source>
        <dbReference type="PROSITE" id="PS50011"/>
    </source>
</evidence>
<gene>
    <name evidence="10" type="ORF">GALMADRAFT_62926</name>
</gene>
<comment type="catalytic activity">
    <reaction evidence="8">
        <text>L-seryl-[protein] + ATP = O-phospho-L-seryl-[protein] + ADP + H(+)</text>
        <dbReference type="Rhea" id="RHEA:17989"/>
        <dbReference type="Rhea" id="RHEA-COMP:9863"/>
        <dbReference type="Rhea" id="RHEA-COMP:11604"/>
        <dbReference type="ChEBI" id="CHEBI:15378"/>
        <dbReference type="ChEBI" id="CHEBI:29999"/>
        <dbReference type="ChEBI" id="CHEBI:30616"/>
        <dbReference type="ChEBI" id="CHEBI:83421"/>
        <dbReference type="ChEBI" id="CHEBI:456216"/>
        <dbReference type="EC" id="2.7.11.1"/>
    </reaction>
</comment>
<dbReference type="SMART" id="SM00220">
    <property type="entry name" value="S_TKc"/>
    <property type="match status" value="1"/>
</dbReference>
<sequence length="425" mass="47799">MFVTPYLPRRTFSLSKLLRRPHTYSPQKMPNKLQQAALQSFEEEVKATDPKILAASMGGNDQPPEEPLLATFEEGFGYFTDAAVGRSLKQYHFARKLGWAGSSSVWLALDTSAKTRTYVAMKLLTTQATAQVVSGNSPEYDVYRKINAAGAHICFVTDTLSTSLAALRPPEQNRFTVSIAKRITKQILLALDYLHRECGYIHTDLKSENILVDIPQPTAPRIDEYIQSNPASIYGLPLNLKSLSLPLVFSRSQALPYFDLGGTLENISVRLVDYSEATLADNPQRGGSYRQPSILRAPEVTLRYPWSSAIDIWTVGCLLFELLTERQICNQDTENYSHDLHLQYIEEALGPFPLEFLQGCEDRDKYFDKEGDDFEHISIEAILQTLQVVDEGDIPGAAAFMRRCLTLDPKLRPSAQELLKDNWLV</sequence>
<dbReference type="GO" id="GO:0000245">
    <property type="term" value="P:spliceosomal complex assembly"/>
    <property type="evidence" value="ECO:0007669"/>
    <property type="project" value="TreeGrafter"/>
</dbReference>
<dbReference type="HOGENOM" id="CLU_000288_81_13_1"/>
<dbReference type="Gene3D" id="3.30.200.20">
    <property type="entry name" value="Phosphorylase Kinase, domain 1"/>
    <property type="match status" value="1"/>
</dbReference>
<keyword evidence="6" id="KW-0067">ATP-binding</keyword>
<keyword evidence="4" id="KW-0547">Nucleotide-binding</keyword>
<dbReference type="Gene3D" id="1.10.510.10">
    <property type="entry name" value="Transferase(Phosphotransferase) domain 1"/>
    <property type="match status" value="1"/>
</dbReference>
<keyword evidence="5" id="KW-0418">Kinase</keyword>
<dbReference type="SUPFAM" id="SSF56112">
    <property type="entry name" value="Protein kinase-like (PK-like)"/>
    <property type="match status" value="1"/>
</dbReference>
<evidence type="ECO:0000256" key="3">
    <source>
        <dbReference type="ARBA" id="ARBA00022679"/>
    </source>
</evidence>